<feature type="compositionally biased region" description="Low complexity" evidence="1">
    <location>
        <begin position="223"/>
        <end position="232"/>
    </location>
</feature>
<name>A0AA38UK80_9AGAR</name>
<dbReference type="Proteomes" id="UP001163846">
    <property type="component" value="Unassembled WGS sequence"/>
</dbReference>
<dbReference type="EMBL" id="MU805955">
    <property type="protein sequence ID" value="KAJ3844334.1"/>
    <property type="molecule type" value="Genomic_DNA"/>
</dbReference>
<evidence type="ECO:0000256" key="1">
    <source>
        <dbReference type="SAM" id="MobiDB-lite"/>
    </source>
</evidence>
<sequence>MPSHNVDFSLPPKVTKKRLSKKGFGIGINLVAASIVSASSSAYKRMNRQENSSSDSPPKTVKTRPRSSTTVERTVRRPVFLDKSNTSASGHSESQSNATKSSDENLPVLTALWTKPALYEDLHTLSAYGELPIPLRSPMTPSILQSATDTPTDSQDHTARGPTSPTARLFEVAKPPAMAKRRRYTIASSKPSLTKDKETTFNVDGTKAPGSDHLGDVKEEDNSSSNGSSSDSVKQSASMSKLPKKEDSCVVRPSPIWSASAFVEPLNSCTTTGPLTRFPKSELSSGGDILVPVASGLATNPSSPTTSSHPRGVNVNVRYIKHYPYMITELANTPRVESQVGDEGVLSRTKYRLVEV</sequence>
<feature type="region of interest" description="Disordered" evidence="1">
    <location>
        <begin position="42"/>
        <end position="103"/>
    </location>
</feature>
<keyword evidence="3" id="KW-1185">Reference proteome</keyword>
<organism evidence="2 3">
    <name type="scientific">Lentinula raphanica</name>
    <dbReference type="NCBI Taxonomy" id="153919"/>
    <lineage>
        <taxon>Eukaryota</taxon>
        <taxon>Fungi</taxon>
        <taxon>Dikarya</taxon>
        <taxon>Basidiomycota</taxon>
        <taxon>Agaricomycotina</taxon>
        <taxon>Agaricomycetes</taxon>
        <taxon>Agaricomycetidae</taxon>
        <taxon>Agaricales</taxon>
        <taxon>Marasmiineae</taxon>
        <taxon>Omphalotaceae</taxon>
        <taxon>Lentinula</taxon>
    </lineage>
</organism>
<comment type="caution">
    <text evidence="2">The sequence shown here is derived from an EMBL/GenBank/DDBJ whole genome shotgun (WGS) entry which is preliminary data.</text>
</comment>
<feature type="region of interest" description="Disordered" evidence="1">
    <location>
        <begin position="139"/>
        <end position="250"/>
    </location>
</feature>
<accession>A0AA38UK80</accession>
<reference evidence="2" key="1">
    <citation type="submission" date="2022-08" db="EMBL/GenBank/DDBJ databases">
        <authorList>
            <consortium name="DOE Joint Genome Institute"/>
            <person name="Min B."/>
            <person name="Riley R."/>
            <person name="Sierra-Patev S."/>
            <person name="Naranjo-Ortiz M."/>
            <person name="Looney B."/>
            <person name="Konkel Z."/>
            <person name="Slot J.C."/>
            <person name="Sakamoto Y."/>
            <person name="Steenwyk J.L."/>
            <person name="Rokas A."/>
            <person name="Carro J."/>
            <person name="Camarero S."/>
            <person name="Ferreira P."/>
            <person name="Molpeceres G."/>
            <person name="Ruiz-Duenas F.J."/>
            <person name="Serrano A."/>
            <person name="Henrissat B."/>
            <person name="Drula E."/>
            <person name="Hughes K.W."/>
            <person name="Mata J.L."/>
            <person name="Ishikawa N.K."/>
            <person name="Vargas-Isla R."/>
            <person name="Ushijima S."/>
            <person name="Smith C.A."/>
            <person name="Ahrendt S."/>
            <person name="Andreopoulos W."/>
            <person name="He G."/>
            <person name="Labutti K."/>
            <person name="Lipzen A."/>
            <person name="Ng V."/>
            <person name="Sandor L."/>
            <person name="Barry K."/>
            <person name="Martinez A.T."/>
            <person name="Xiao Y."/>
            <person name="Gibbons J.G."/>
            <person name="Terashima K."/>
            <person name="Hibbett D.S."/>
            <person name="Grigoriev I.V."/>
        </authorList>
    </citation>
    <scope>NUCLEOTIDE SEQUENCE</scope>
    <source>
        <strain evidence="2">TFB9207</strain>
    </source>
</reference>
<proteinExistence type="predicted"/>
<gene>
    <name evidence="2" type="ORF">F5878DRAFT_602198</name>
</gene>
<dbReference type="AlphaFoldDB" id="A0AA38UK80"/>
<evidence type="ECO:0000313" key="3">
    <source>
        <dbReference type="Proteomes" id="UP001163846"/>
    </source>
</evidence>
<feature type="compositionally biased region" description="Polar residues" evidence="1">
    <location>
        <begin position="83"/>
        <end position="100"/>
    </location>
</feature>
<feature type="compositionally biased region" description="Polar residues" evidence="1">
    <location>
        <begin position="139"/>
        <end position="153"/>
    </location>
</feature>
<evidence type="ECO:0000313" key="2">
    <source>
        <dbReference type="EMBL" id="KAJ3844334.1"/>
    </source>
</evidence>
<protein>
    <submittedName>
        <fullName evidence="2">Uncharacterized protein</fullName>
    </submittedName>
</protein>